<dbReference type="PANTHER" id="PTHR10622">
    <property type="entry name" value="HET DOMAIN-CONTAINING PROTEIN"/>
    <property type="match status" value="1"/>
</dbReference>
<feature type="region of interest" description="Disordered" evidence="1">
    <location>
        <begin position="530"/>
        <end position="567"/>
    </location>
</feature>
<gene>
    <name evidence="3" type="ORF">GSI_03659</name>
</gene>
<evidence type="ECO:0000256" key="1">
    <source>
        <dbReference type="SAM" id="MobiDB-lite"/>
    </source>
</evidence>
<sequence>MDSEFRRSRWFTRGWTLQELIAPANVVFLASDCTVIGSKHSLASLIVEITNISYNALLRVEPLREFSVSERLSWAARRQTTRVEDRAYSLLGIFSINMPALYGEGEGAFRRLQEEIMRRIPDQSLFAWTPFHFDSPPSLHELDISDPQQSARRLFCFGFYQDFGTSSLLASSLDLFEDGWKIAAISHDEVARRLQLRSSTLPATDYSFTPHGIRTQVPIIPLSPYLLAGTAEYHPDNIPPSRWYLVVLGCEHKNMGGHLLCRICYIPPSESAIELLHCGRMSTVPSLESAREFDLLLVSPDTIQRLRPRKMDFKTVYIFHPDLGDDALEVARRQPHDTIRLVLLKKTRDALSALGYTSDLRGPNQARPNAHWLILSDDSDSRTITIEYEHTLKDNGLSLEIEARVAMTGGPAEPSAILPRDQESTSSIRIRRVSWNDSCPWDQSRNMRTQQIMMSTLAARPKSLTLNLGLTFAAKDHYAIHVEVLRDLTSTATSSGTSSLSQQLMRVGKRGSDAVRDYWRDAAARRNIAPAAVDLRSTPRTRTTRGRPKADERDGGPAASGPSGVEG</sequence>
<protein>
    <recommendedName>
        <fullName evidence="2">DUF8212 domain-containing protein</fullName>
    </recommendedName>
</protein>
<organism evidence="3 4">
    <name type="scientific">Ganoderma sinense ZZ0214-1</name>
    <dbReference type="NCBI Taxonomy" id="1077348"/>
    <lineage>
        <taxon>Eukaryota</taxon>
        <taxon>Fungi</taxon>
        <taxon>Dikarya</taxon>
        <taxon>Basidiomycota</taxon>
        <taxon>Agaricomycotina</taxon>
        <taxon>Agaricomycetes</taxon>
        <taxon>Polyporales</taxon>
        <taxon>Polyporaceae</taxon>
        <taxon>Ganoderma</taxon>
    </lineage>
</organism>
<name>A0A2G8SJK5_9APHY</name>
<dbReference type="OrthoDB" id="20872at2759"/>
<dbReference type="STRING" id="1077348.A0A2G8SJK5"/>
<evidence type="ECO:0000259" key="2">
    <source>
        <dbReference type="Pfam" id="PF26640"/>
    </source>
</evidence>
<dbReference type="PANTHER" id="PTHR10622:SF10">
    <property type="entry name" value="HET DOMAIN-CONTAINING PROTEIN"/>
    <property type="match status" value="1"/>
</dbReference>
<evidence type="ECO:0000313" key="4">
    <source>
        <dbReference type="Proteomes" id="UP000230002"/>
    </source>
</evidence>
<proteinExistence type="predicted"/>
<comment type="caution">
    <text evidence="3">The sequence shown here is derived from an EMBL/GenBank/DDBJ whole genome shotgun (WGS) entry which is preliminary data.</text>
</comment>
<feature type="domain" description="DUF8212" evidence="2">
    <location>
        <begin position="108"/>
        <end position="322"/>
    </location>
</feature>
<dbReference type="Proteomes" id="UP000230002">
    <property type="component" value="Unassembled WGS sequence"/>
</dbReference>
<evidence type="ECO:0000313" key="3">
    <source>
        <dbReference type="EMBL" id="PIL33951.1"/>
    </source>
</evidence>
<dbReference type="EMBL" id="AYKW01000006">
    <property type="protein sequence ID" value="PIL33951.1"/>
    <property type="molecule type" value="Genomic_DNA"/>
</dbReference>
<keyword evidence="4" id="KW-1185">Reference proteome</keyword>
<accession>A0A2G8SJK5</accession>
<reference evidence="3 4" key="1">
    <citation type="journal article" date="2015" name="Sci. Rep.">
        <title>Chromosome-level genome map provides insights into diverse defense mechanisms in the medicinal fungus Ganoderma sinense.</title>
        <authorList>
            <person name="Zhu Y."/>
            <person name="Xu J."/>
            <person name="Sun C."/>
            <person name="Zhou S."/>
            <person name="Xu H."/>
            <person name="Nelson D.R."/>
            <person name="Qian J."/>
            <person name="Song J."/>
            <person name="Luo H."/>
            <person name="Xiang L."/>
            <person name="Li Y."/>
            <person name="Xu Z."/>
            <person name="Ji A."/>
            <person name="Wang L."/>
            <person name="Lu S."/>
            <person name="Hayward A."/>
            <person name="Sun W."/>
            <person name="Li X."/>
            <person name="Schwartz D.C."/>
            <person name="Wang Y."/>
            <person name="Chen S."/>
        </authorList>
    </citation>
    <scope>NUCLEOTIDE SEQUENCE [LARGE SCALE GENOMIC DNA]</scope>
    <source>
        <strain evidence="3 4">ZZ0214-1</strain>
    </source>
</reference>
<dbReference type="Pfam" id="PF26640">
    <property type="entry name" value="DUF8212"/>
    <property type="match status" value="1"/>
</dbReference>
<dbReference type="InterPro" id="IPR058525">
    <property type="entry name" value="DUF8212"/>
</dbReference>
<dbReference type="AlphaFoldDB" id="A0A2G8SJK5"/>